<accession>A0A2I2GR43</accession>
<dbReference type="VEuPathDB" id="FungiDB:P170DRAFT_38538"/>
<evidence type="ECO:0000313" key="1">
    <source>
        <dbReference type="EMBL" id="PLB55333.1"/>
    </source>
</evidence>
<reference evidence="1 2" key="1">
    <citation type="submission" date="2016-12" db="EMBL/GenBank/DDBJ databases">
        <title>The genomes of Aspergillus section Nigri reveals drivers in fungal speciation.</title>
        <authorList>
            <consortium name="DOE Joint Genome Institute"/>
            <person name="Vesth T.C."/>
            <person name="Nybo J."/>
            <person name="Theobald S."/>
            <person name="Brandl J."/>
            <person name="Frisvad J.C."/>
            <person name="Nielsen K.F."/>
            <person name="Lyhne E.K."/>
            <person name="Kogle M.E."/>
            <person name="Kuo A."/>
            <person name="Riley R."/>
            <person name="Clum A."/>
            <person name="Nolan M."/>
            <person name="Lipzen A."/>
            <person name="Salamov A."/>
            <person name="Henrissat B."/>
            <person name="Wiebenga A."/>
            <person name="De Vries R.P."/>
            <person name="Grigoriev I.V."/>
            <person name="Mortensen U.H."/>
            <person name="Andersen M.R."/>
            <person name="Baker S.E."/>
        </authorList>
    </citation>
    <scope>NUCLEOTIDE SEQUENCE [LARGE SCALE GENOMIC DNA]</scope>
    <source>
        <strain evidence="1 2">IBT 23096</strain>
    </source>
</reference>
<keyword evidence="2" id="KW-1185">Reference proteome</keyword>
<dbReference type="EMBL" id="MSFO01000001">
    <property type="protein sequence ID" value="PLB55333.1"/>
    <property type="molecule type" value="Genomic_DNA"/>
</dbReference>
<proteinExistence type="predicted"/>
<organism evidence="1 2">
    <name type="scientific">Aspergillus steynii IBT 23096</name>
    <dbReference type="NCBI Taxonomy" id="1392250"/>
    <lineage>
        <taxon>Eukaryota</taxon>
        <taxon>Fungi</taxon>
        <taxon>Dikarya</taxon>
        <taxon>Ascomycota</taxon>
        <taxon>Pezizomycotina</taxon>
        <taxon>Eurotiomycetes</taxon>
        <taxon>Eurotiomycetidae</taxon>
        <taxon>Eurotiales</taxon>
        <taxon>Aspergillaceae</taxon>
        <taxon>Aspergillus</taxon>
        <taxon>Aspergillus subgen. Circumdati</taxon>
    </lineage>
</organism>
<gene>
    <name evidence="1" type="ORF">P170DRAFT_38538</name>
</gene>
<dbReference type="Proteomes" id="UP000234275">
    <property type="component" value="Unassembled WGS sequence"/>
</dbReference>
<evidence type="ECO:0000313" key="2">
    <source>
        <dbReference type="Proteomes" id="UP000234275"/>
    </source>
</evidence>
<dbReference type="GeneID" id="36553423"/>
<sequence>MARWALVSSWSWRTAHQEYRRLLSGTDPPDETTQICKIWRNGNCSLDFIFDERQFYIIIGLFLQPSDGSAFFLTKTNPICCRSQ</sequence>
<name>A0A2I2GR43_9EURO</name>
<dbReference type="AlphaFoldDB" id="A0A2I2GR43"/>
<protein>
    <submittedName>
        <fullName evidence="1">Uncharacterized protein</fullName>
    </submittedName>
</protein>
<dbReference type="RefSeq" id="XP_024710635.1">
    <property type="nucleotide sequence ID" value="XM_024845724.1"/>
</dbReference>
<comment type="caution">
    <text evidence="1">The sequence shown here is derived from an EMBL/GenBank/DDBJ whole genome shotgun (WGS) entry which is preliminary data.</text>
</comment>